<dbReference type="EMBL" id="OX451739">
    <property type="protein sequence ID" value="CAI8608999.1"/>
    <property type="molecule type" value="Genomic_DNA"/>
</dbReference>
<reference evidence="2 3" key="1">
    <citation type="submission" date="2023-01" db="EMBL/GenBank/DDBJ databases">
        <authorList>
            <person name="Kreplak J."/>
        </authorList>
    </citation>
    <scope>NUCLEOTIDE SEQUENCE [LARGE SCALE GENOMIC DNA]</scope>
</reference>
<sequence length="160" mass="19081">MQSSSGSSITTPPTSSSSTHIEEMRMLAYKLTLAFHVHLSIQYIENSPFFSRISTLIFFTESTPRLQRVSMVLITAQKRRNHVSASIIFIQQQRWHNDWQCIERKETSEWQRVSMLRRLVKQRLQRRAASHEDKQIQSKVKRLCPPRKEEDEGRLKRRWR</sequence>
<name>A0AAV1AEW8_VICFA</name>
<protein>
    <submittedName>
        <fullName evidence="2">Uncharacterized protein</fullName>
    </submittedName>
</protein>
<evidence type="ECO:0000313" key="2">
    <source>
        <dbReference type="EMBL" id="CAI8608999.1"/>
    </source>
</evidence>
<organism evidence="2 3">
    <name type="scientific">Vicia faba</name>
    <name type="common">Broad bean</name>
    <name type="synonym">Faba vulgaris</name>
    <dbReference type="NCBI Taxonomy" id="3906"/>
    <lineage>
        <taxon>Eukaryota</taxon>
        <taxon>Viridiplantae</taxon>
        <taxon>Streptophyta</taxon>
        <taxon>Embryophyta</taxon>
        <taxon>Tracheophyta</taxon>
        <taxon>Spermatophyta</taxon>
        <taxon>Magnoliopsida</taxon>
        <taxon>eudicotyledons</taxon>
        <taxon>Gunneridae</taxon>
        <taxon>Pentapetalae</taxon>
        <taxon>rosids</taxon>
        <taxon>fabids</taxon>
        <taxon>Fabales</taxon>
        <taxon>Fabaceae</taxon>
        <taxon>Papilionoideae</taxon>
        <taxon>50 kb inversion clade</taxon>
        <taxon>NPAAA clade</taxon>
        <taxon>Hologalegina</taxon>
        <taxon>IRL clade</taxon>
        <taxon>Fabeae</taxon>
        <taxon>Vicia</taxon>
    </lineage>
</organism>
<feature type="region of interest" description="Disordered" evidence="1">
    <location>
        <begin position="130"/>
        <end position="160"/>
    </location>
</feature>
<gene>
    <name evidence="2" type="ORF">VFH_IV112080</name>
</gene>
<accession>A0AAV1AEW8</accession>
<evidence type="ECO:0000256" key="1">
    <source>
        <dbReference type="SAM" id="MobiDB-lite"/>
    </source>
</evidence>
<dbReference type="Proteomes" id="UP001157006">
    <property type="component" value="Chromosome 4"/>
</dbReference>
<evidence type="ECO:0000313" key="3">
    <source>
        <dbReference type="Proteomes" id="UP001157006"/>
    </source>
</evidence>
<proteinExistence type="predicted"/>
<keyword evidence="3" id="KW-1185">Reference proteome</keyword>
<dbReference type="AlphaFoldDB" id="A0AAV1AEW8"/>